<keyword evidence="3" id="KW-1185">Reference proteome</keyword>
<protein>
    <submittedName>
        <fullName evidence="2">Uncharacterized protein</fullName>
    </submittedName>
</protein>
<organism evidence="2 4">
    <name type="scientific">Xanthomonas fragariae</name>
    <dbReference type="NCBI Taxonomy" id="48664"/>
    <lineage>
        <taxon>Bacteria</taxon>
        <taxon>Pseudomonadati</taxon>
        <taxon>Pseudomonadota</taxon>
        <taxon>Gammaproteobacteria</taxon>
        <taxon>Lysobacterales</taxon>
        <taxon>Lysobacteraceae</taxon>
        <taxon>Xanthomonas</taxon>
    </lineage>
</organism>
<geneLocation type="plasmid" evidence="4">
    <name>ppd5205.21</name>
</geneLocation>
<dbReference type="EMBL" id="LT853884">
    <property type="protein sequence ID" value="SMR01312.1"/>
    <property type="molecule type" value="Genomic_DNA"/>
</dbReference>
<reference evidence="1 3" key="1">
    <citation type="submission" date="2017-05" db="EMBL/GenBank/DDBJ databases">
        <authorList>
            <person name="Blom J."/>
        </authorList>
    </citation>
    <scope>NUCLEOTIDE SEQUENCE [LARGE SCALE GENOMIC DNA]</scope>
    <source>
        <strain evidence="1">PD885</strain>
        <plasmid evidence="1">pPD885-27</plasmid>
        <plasmid evidence="3">ppd885-27</plasmid>
    </source>
</reference>
<geneLocation type="plasmid" evidence="3">
    <name>ppd885-27</name>
</geneLocation>
<dbReference type="RefSeq" id="WP_156775378.1">
    <property type="nucleotide sequence ID" value="NZ_CP016832.1"/>
</dbReference>
<dbReference type="AlphaFoldDB" id="A0A1Y6HCG8"/>
<dbReference type="GeneID" id="61896500"/>
<evidence type="ECO:0000313" key="3">
    <source>
        <dbReference type="Proteomes" id="UP000195877"/>
    </source>
</evidence>
<reference evidence="2 4" key="2">
    <citation type="submission" date="2017-05" db="EMBL/GenBank/DDBJ databases">
        <authorList>
            <person name="Song R."/>
            <person name="Chenine A.L."/>
            <person name="Ruprecht R.M."/>
        </authorList>
    </citation>
    <scope>NUCLEOTIDE SEQUENCE [LARGE SCALE GENOMIC DNA]</scope>
    <source>
        <strain evidence="2">PD5205</strain>
        <plasmid evidence="4">ppd5205.21</plasmid>
    </source>
</reference>
<proteinExistence type="predicted"/>
<gene>
    <name evidence="2" type="ORF">PD5205_04120</name>
    <name evidence="1" type="ORF">PD885_04131</name>
</gene>
<geneLocation type="plasmid" evidence="1">
    <name>pPD885-27</name>
</geneLocation>
<dbReference type="Proteomes" id="UP000195877">
    <property type="component" value="Plasmid pPD885-27"/>
</dbReference>
<sequence length="54" mass="6057">MRLIDMIGVDILIELGAGQMAQPRFDIEGEELMAYKTQLPMLNIWPTAISLPPD</sequence>
<dbReference type="Proteomes" id="UP000195953">
    <property type="component" value="Plasmid pPD5205-21"/>
</dbReference>
<evidence type="ECO:0000313" key="1">
    <source>
        <dbReference type="EMBL" id="SMR01312.1"/>
    </source>
</evidence>
<evidence type="ECO:0000313" key="4">
    <source>
        <dbReference type="Proteomes" id="UP000195953"/>
    </source>
</evidence>
<keyword evidence="1" id="KW-0614">Plasmid</keyword>
<evidence type="ECO:0000313" key="2">
    <source>
        <dbReference type="EMBL" id="SMR06061.1"/>
    </source>
</evidence>
<name>A0A1Y6HCG8_9XANT</name>
<dbReference type="EMBL" id="LT853887">
    <property type="protein sequence ID" value="SMR06061.1"/>
    <property type="molecule type" value="Genomic_DNA"/>
</dbReference>
<accession>A0A1Y6HCG8</accession>